<evidence type="ECO:0000259" key="7">
    <source>
        <dbReference type="SMART" id="SM00088"/>
    </source>
</evidence>
<dbReference type="SMART" id="SM00088">
    <property type="entry name" value="PINT"/>
    <property type="match status" value="1"/>
</dbReference>
<evidence type="ECO:0000256" key="1">
    <source>
        <dbReference type="ARBA" id="ARBA00004123"/>
    </source>
</evidence>
<dbReference type="SUPFAM" id="SSF48452">
    <property type="entry name" value="TPR-like"/>
    <property type="match status" value="1"/>
</dbReference>
<name>S0B527_ENTIV</name>
<keyword evidence="6" id="KW-0539">Nucleus</keyword>
<protein>
    <submittedName>
        <fullName evidence="8">COP9 signalosome complex subunit 1B, putative</fullName>
    </submittedName>
</protein>
<comment type="similarity">
    <text evidence="3">Belongs to the CSN1 family.</text>
</comment>
<accession>S0B527</accession>
<feature type="domain" description="PCI" evidence="7">
    <location>
        <begin position="288"/>
        <end position="371"/>
    </location>
</feature>
<dbReference type="InterPro" id="IPR000717">
    <property type="entry name" value="PCI_dom"/>
</dbReference>
<sequence>MDKYIEGYSSYGRMLRYYNILSTEAASPEKITAAIEYTQRLNNIGAFAKLKEVLSSQLALDEPQWKKETASKLFDTVKELEGRISAVYVDDEKAELLFELSDIHESHGEYAKAVKNCLGAIENIKNSTLLAKGYYRLIRLNIFLENFHQANTFLEKLKSLNDSVKAFYTAFINFMSFFMAIRSTENFVNAFNLLDSVTTFEEKDKWQFSEFLSFEDVAIFGTLIGLLTQKHKVNVENLVNNSKFRNQANTVPELVVLLEDYKQNKFANICNDVRQLEKYMKYNLYFGQNIGSVIATVRSKCYIEYIFAYSVVDMNLMAKMFGDSLITVENSLEEFINAGTIKAKIDSITHTLIFVQGDERYNAYNAAVEAVTKAIQLSQEIVLKSDAMLDFI</sequence>
<organism evidence="8">
    <name type="scientific">Entamoeba invadens</name>
    <dbReference type="NCBI Taxonomy" id="33085"/>
    <lineage>
        <taxon>Eukaryota</taxon>
        <taxon>Amoebozoa</taxon>
        <taxon>Evosea</taxon>
        <taxon>Archamoebae</taxon>
        <taxon>Mastigamoebida</taxon>
        <taxon>Entamoebidae</taxon>
        <taxon>Entamoeba</taxon>
    </lineage>
</organism>
<dbReference type="VEuPathDB" id="AmoebaDB:EIN_063040"/>
<dbReference type="Gene3D" id="1.25.40.570">
    <property type="match status" value="1"/>
</dbReference>
<dbReference type="EMBL" id="AK424154">
    <property type="protein sequence ID" value="BAN42523.1"/>
    <property type="molecule type" value="mRNA"/>
</dbReference>
<evidence type="ECO:0000256" key="3">
    <source>
        <dbReference type="ARBA" id="ARBA00008793"/>
    </source>
</evidence>
<dbReference type="GO" id="GO:0008180">
    <property type="term" value="C:COP9 signalosome"/>
    <property type="evidence" value="ECO:0007669"/>
    <property type="project" value="UniProtKB-KW"/>
</dbReference>
<dbReference type="OMA" id="IYLQNWA"/>
<dbReference type="Pfam" id="PF01399">
    <property type="entry name" value="PCI"/>
    <property type="match status" value="1"/>
</dbReference>
<dbReference type="InterPro" id="IPR036390">
    <property type="entry name" value="WH_DNA-bd_sf"/>
</dbReference>
<dbReference type="PANTHER" id="PTHR14145">
    <property type="entry name" value="26S PROTESOME SUBUNIT 6"/>
    <property type="match status" value="1"/>
</dbReference>
<proteinExistence type="evidence at transcript level"/>
<dbReference type="InterPro" id="IPR045135">
    <property type="entry name" value="Rpn7_N"/>
</dbReference>
<keyword evidence="4" id="KW-0963">Cytoplasm</keyword>
<dbReference type="Pfam" id="PF10602">
    <property type="entry name" value="RPN7"/>
    <property type="match status" value="1"/>
</dbReference>
<evidence type="ECO:0000256" key="5">
    <source>
        <dbReference type="ARBA" id="ARBA00022790"/>
    </source>
</evidence>
<dbReference type="InterPro" id="IPR011990">
    <property type="entry name" value="TPR-like_helical_dom_sf"/>
</dbReference>
<keyword evidence="5" id="KW-0736">Signalosome</keyword>
<comment type="subcellular location">
    <subcellularLocation>
        <location evidence="2">Cytoplasm</location>
    </subcellularLocation>
    <subcellularLocation>
        <location evidence="1">Nucleus</location>
    </subcellularLocation>
</comment>
<reference evidence="8" key="1">
    <citation type="submission" date="2012-06" db="EMBL/GenBank/DDBJ databases">
        <title>Short 5' UTR of Entamoeba genes.</title>
        <authorList>
            <person name="Hiranuka K."/>
            <person name="Kumagai M."/>
            <person name="Wakaguri H."/>
            <person name="Suzuki Y."/>
            <person name="Sugano S."/>
            <person name="Watanabe J."/>
            <person name="Makioka A."/>
        </authorList>
    </citation>
    <scope>NUCLEOTIDE SEQUENCE</scope>
    <source>
        <strain evidence="8">IP1</strain>
    </source>
</reference>
<dbReference type="SUPFAM" id="SSF46785">
    <property type="entry name" value="Winged helix' DNA-binding domain"/>
    <property type="match status" value="1"/>
</dbReference>
<dbReference type="InterPro" id="IPR019585">
    <property type="entry name" value="Rpn7/CSN1"/>
</dbReference>
<dbReference type="AlphaFoldDB" id="S0B527"/>
<evidence type="ECO:0000256" key="2">
    <source>
        <dbReference type="ARBA" id="ARBA00004496"/>
    </source>
</evidence>
<evidence type="ECO:0000313" key="8">
    <source>
        <dbReference type="EMBL" id="BAN42523.1"/>
    </source>
</evidence>
<evidence type="ECO:0000256" key="6">
    <source>
        <dbReference type="ARBA" id="ARBA00023242"/>
    </source>
</evidence>
<evidence type="ECO:0000256" key="4">
    <source>
        <dbReference type="ARBA" id="ARBA00022490"/>
    </source>
</evidence>
<dbReference type="PANTHER" id="PTHR14145:SF2">
    <property type="entry name" value="COP9 SIGNALOSOME COMPLEX SUBUNIT 1"/>
    <property type="match status" value="1"/>
</dbReference>
<dbReference type="GO" id="GO:0005737">
    <property type="term" value="C:cytoplasm"/>
    <property type="evidence" value="ECO:0007669"/>
    <property type="project" value="UniProtKB-SubCell"/>
</dbReference>